<dbReference type="RefSeq" id="WP_144772535.1">
    <property type="nucleotide sequence ID" value="NZ_RXIR01000003.1"/>
</dbReference>
<comment type="caution">
    <text evidence="2">The sequence shown here is derived from an EMBL/GenBank/DDBJ whole genome shotgun (WGS) entry which is preliminary data.</text>
</comment>
<evidence type="ECO:0000256" key="1">
    <source>
        <dbReference type="SAM" id="MobiDB-lite"/>
    </source>
</evidence>
<feature type="compositionally biased region" description="Basic and acidic residues" evidence="1">
    <location>
        <begin position="46"/>
        <end position="60"/>
    </location>
</feature>
<feature type="compositionally biased region" description="Pro residues" evidence="1">
    <location>
        <begin position="61"/>
        <end position="73"/>
    </location>
</feature>
<organism evidence="2 3">
    <name type="scientific">Corynebacterium sanguinis</name>
    <dbReference type="NCBI Taxonomy" id="2594913"/>
    <lineage>
        <taxon>Bacteria</taxon>
        <taxon>Bacillati</taxon>
        <taxon>Actinomycetota</taxon>
        <taxon>Actinomycetes</taxon>
        <taxon>Mycobacteriales</taxon>
        <taxon>Corynebacteriaceae</taxon>
        <taxon>Corynebacterium</taxon>
    </lineage>
</organism>
<feature type="region of interest" description="Disordered" evidence="1">
    <location>
        <begin position="42"/>
        <end position="78"/>
    </location>
</feature>
<reference evidence="2 3" key="1">
    <citation type="submission" date="2018-12" db="EMBL/GenBank/DDBJ databases">
        <title>Corynebacterium sanguinis sp. nov., a clinically-associated and environmental corynebacterium.</title>
        <authorList>
            <person name="Gonzales-Siles L."/>
            <person name="Jaen-Luchoro D."/>
            <person name="Cardew S."/>
            <person name="Inganas E."/>
            <person name="Ohlen M."/>
            <person name="Jensie-Markopolous S."/>
            <person name="Pinyeiro-Iglesias B."/>
            <person name="Molin K."/>
            <person name="Skovbjerg S."/>
            <person name="Svensson-Stadler L."/>
            <person name="Funke G."/>
            <person name="Moore E.R.B."/>
        </authorList>
    </citation>
    <scope>NUCLEOTIDE SEQUENCE [LARGE SCALE GENOMIC DNA]</scope>
    <source>
        <strain evidence="2 3">58734</strain>
    </source>
</reference>
<evidence type="ECO:0000313" key="2">
    <source>
        <dbReference type="EMBL" id="TVS29796.1"/>
    </source>
</evidence>
<dbReference type="EMBL" id="RXIR01000003">
    <property type="protein sequence ID" value="TVS29796.1"/>
    <property type="molecule type" value="Genomic_DNA"/>
</dbReference>
<sequence length="114" mass="12685">MVEQALDEPGAQEWTYTDENLANLVDHLAYWLGTEYVGWVTDPDDPEVKKARAERKRSGEKPPPVPIIPPVARRPPEQAKAAHALVEQLREHFKNPAVAKPGESKLSALDQILG</sequence>
<name>A0A6C1U1A5_9CORY</name>
<gene>
    <name evidence="2" type="ORF">EKI59_02425</name>
</gene>
<accession>A0A6C1U1A5</accession>
<dbReference type="Proteomes" id="UP000336646">
    <property type="component" value="Unassembled WGS sequence"/>
</dbReference>
<dbReference type="OrthoDB" id="4466890at2"/>
<dbReference type="AlphaFoldDB" id="A0A6C1U1A5"/>
<feature type="region of interest" description="Disordered" evidence="1">
    <location>
        <begin position="94"/>
        <end position="114"/>
    </location>
</feature>
<protein>
    <submittedName>
        <fullName evidence="2">Uncharacterized protein</fullName>
    </submittedName>
</protein>
<evidence type="ECO:0000313" key="3">
    <source>
        <dbReference type="Proteomes" id="UP000336646"/>
    </source>
</evidence>
<proteinExistence type="predicted"/>